<protein>
    <submittedName>
        <fullName evidence="8">Membrane protein</fullName>
    </submittedName>
</protein>
<organism evidence="8 9">
    <name type="scientific">Pandoraea anapnoica</name>
    <dbReference type="NCBI Taxonomy" id="2508301"/>
    <lineage>
        <taxon>Bacteria</taxon>
        <taxon>Pseudomonadati</taxon>
        <taxon>Pseudomonadota</taxon>
        <taxon>Betaproteobacteria</taxon>
        <taxon>Burkholderiales</taxon>
        <taxon>Burkholderiaceae</taxon>
        <taxon>Pandoraea</taxon>
    </lineage>
</organism>
<gene>
    <name evidence="8" type="ORF">PAN31117_00179</name>
</gene>
<reference evidence="8 9" key="1">
    <citation type="submission" date="2019-08" db="EMBL/GenBank/DDBJ databases">
        <authorList>
            <person name="Peeters C."/>
        </authorList>
    </citation>
    <scope>NUCLEOTIDE SEQUENCE [LARGE SCALE GENOMIC DNA]</scope>
    <source>
        <strain evidence="8 9">LMG 31117</strain>
    </source>
</reference>
<feature type="transmembrane region" description="Helical" evidence="6">
    <location>
        <begin position="49"/>
        <end position="68"/>
    </location>
</feature>
<feature type="transmembrane region" description="Helical" evidence="6">
    <location>
        <begin position="147"/>
        <end position="167"/>
    </location>
</feature>
<feature type="transmembrane region" description="Helical" evidence="6">
    <location>
        <begin position="296"/>
        <end position="314"/>
    </location>
</feature>
<dbReference type="AlphaFoldDB" id="A0A5E4ZFT8"/>
<evidence type="ECO:0000256" key="2">
    <source>
        <dbReference type="ARBA" id="ARBA00007362"/>
    </source>
</evidence>
<feature type="transmembrane region" description="Helical" evidence="6">
    <location>
        <begin position="320"/>
        <end position="340"/>
    </location>
</feature>
<dbReference type="Pfam" id="PF00892">
    <property type="entry name" value="EamA"/>
    <property type="match status" value="2"/>
</dbReference>
<dbReference type="EMBL" id="CABPSP010000001">
    <property type="protein sequence ID" value="VVE60251.1"/>
    <property type="molecule type" value="Genomic_DNA"/>
</dbReference>
<evidence type="ECO:0000256" key="4">
    <source>
        <dbReference type="ARBA" id="ARBA00022989"/>
    </source>
</evidence>
<evidence type="ECO:0000256" key="3">
    <source>
        <dbReference type="ARBA" id="ARBA00022692"/>
    </source>
</evidence>
<feature type="transmembrane region" description="Helical" evidence="6">
    <location>
        <begin position="266"/>
        <end position="284"/>
    </location>
</feature>
<keyword evidence="3 6" id="KW-0812">Transmembrane</keyword>
<name>A0A5E4ZFT8_9BURK</name>
<keyword evidence="4 6" id="KW-1133">Transmembrane helix</keyword>
<evidence type="ECO:0000259" key="7">
    <source>
        <dbReference type="Pfam" id="PF00892"/>
    </source>
</evidence>
<dbReference type="InterPro" id="IPR037185">
    <property type="entry name" value="EmrE-like"/>
</dbReference>
<feature type="domain" description="EamA" evidence="7">
    <location>
        <begin position="205"/>
        <end position="334"/>
    </location>
</feature>
<keyword evidence="5 6" id="KW-0472">Membrane</keyword>
<sequence length="360" mass="38609">MWPRTPRPKYLIVCLKFAMRRTPLGRTICLSSQVTRRSDFPTVSPSDRYIAYIMANFILPLTAVLIWSANVIVNKLAVGHIFPAEIAFLRWFAAGLLLTPLALPALWRARRQFVPHMAQYATLGVLGMAIYQGLAYSAAHYTSATNMGIILALLPLTTLALAVMLLGDALTAGALAGGLLSIGGVLLVVGHGSLLHLADQGIGVGDAMMVAAMLAYAVYCVLLRKWHLPLAPLPSLYAQIMFAVVALLPFYLISEKAGVSMDNLPELAFATIPVSIAAPFIWMIGVARIGPRRATVVINLVPIFTALIAALGLGEHLAGYHLLGGALILAGVALGENWHLPIRKAREPMPVVADELGSVR</sequence>
<feature type="transmembrane region" description="Helical" evidence="6">
    <location>
        <begin position="88"/>
        <end position="107"/>
    </location>
</feature>
<dbReference type="InterPro" id="IPR000620">
    <property type="entry name" value="EamA_dom"/>
</dbReference>
<accession>A0A5E4ZFT8</accession>
<feature type="transmembrane region" description="Helical" evidence="6">
    <location>
        <begin position="174"/>
        <end position="195"/>
    </location>
</feature>
<comment type="similarity">
    <text evidence="2">Belongs to the EamA transporter family.</text>
</comment>
<feature type="transmembrane region" description="Helical" evidence="6">
    <location>
        <begin position="119"/>
        <end position="141"/>
    </location>
</feature>
<feature type="transmembrane region" description="Helical" evidence="6">
    <location>
        <begin position="201"/>
        <end position="223"/>
    </location>
</feature>
<evidence type="ECO:0000256" key="6">
    <source>
        <dbReference type="SAM" id="Phobius"/>
    </source>
</evidence>
<dbReference type="PANTHER" id="PTHR32322:SF2">
    <property type="entry name" value="EAMA DOMAIN-CONTAINING PROTEIN"/>
    <property type="match status" value="1"/>
</dbReference>
<dbReference type="SUPFAM" id="SSF103481">
    <property type="entry name" value="Multidrug resistance efflux transporter EmrE"/>
    <property type="match status" value="2"/>
</dbReference>
<proteinExistence type="inferred from homology"/>
<evidence type="ECO:0000313" key="9">
    <source>
        <dbReference type="Proteomes" id="UP000383122"/>
    </source>
</evidence>
<comment type="subcellular location">
    <subcellularLocation>
        <location evidence="1">Membrane</location>
        <topology evidence="1">Multi-pass membrane protein</topology>
    </subcellularLocation>
</comment>
<dbReference type="PANTHER" id="PTHR32322">
    <property type="entry name" value="INNER MEMBRANE TRANSPORTER"/>
    <property type="match status" value="1"/>
</dbReference>
<feature type="transmembrane region" description="Helical" evidence="6">
    <location>
        <begin position="235"/>
        <end position="254"/>
    </location>
</feature>
<dbReference type="InterPro" id="IPR050638">
    <property type="entry name" value="AA-Vitamin_Transporters"/>
</dbReference>
<dbReference type="GO" id="GO:0016020">
    <property type="term" value="C:membrane"/>
    <property type="evidence" value="ECO:0007669"/>
    <property type="project" value="UniProtKB-SubCell"/>
</dbReference>
<dbReference type="Proteomes" id="UP000383122">
    <property type="component" value="Unassembled WGS sequence"/>
</dbReference>
<evidence type="ECO:0000256" key="1">
    <source>
        <dbReference type="ARBA" id="ARBA00004141"/>
    </source>
</evidence>
<evidence type="ECO:0000256" key="5">
    <source>
        <dbReference type="ARBA" id="ARBA00023136"/>
    </source>
</evidence>
<feature type="domain" description="EamA" evidence="7">
    <location>
        <begin position="58"/>
        <end position="189"/>
    </location>
</feature>
<keyword evidence="9" id="KW-1185">Reference proteome</keyword>
<evidence type="ECO:0000313" key="8">
    <source>
        <dbReference type="EMBL" id="VVE60251.1"/>
    </source>
</evidence>